<dbReference type="InterPro" id="IPR036145">
    <property type="entry name" value="MinC_C_sf"/>
</dbReference>
<gene>
    <name evidence="6" type="primary">minC</name>
    <name evidence="9" type="ORF">ABIE13_002430</name>
</gene>
<evidence type="ECO:0000259" key="7">
    <source>
        <dbReference type="Pfam" id="PF03775"/>
    </source>
</evidence>
<evidence type="ECO:0000313" key="9">
    <source>
        <dbReference type="EMBL" id="MET4577319.1"/>
    </source>
</evidence>
<protein>
    <recommendedName>
        <fullName evidence="6">Probable septum site-determining protein MinC</fullName>
    </recommendedName>
</protein>
<feature type="domain" description="Septum formation inhibitor MinC N-terminal" evidence="8">
    <location>
        <begin position="13"/>
        <end position="87"/>
    </location>
</feature>
<dbReference type="Pfam" id="PF03775">
    <property type="entry name" value="MinC_C"/>
    <property type="match status" value="1"/>
</dbReference>
<dbReference type="InterPro" id="IPR013033">
    <property type="entry name" value="MinC"/>
</dbReference>
<keyword evidence="4 6" id="KW-0131">Cell cycle</keyword>
<evidence type="ECO:0000313" key="10">
    <source>
        <dbReference type="Proteomes" id="UP001549320"/>
    </source>
</evidence>
<comment type="function">
    <text evidence="5 6">Cell division inhibitor that blocks the formation of polar Z ring septums. Rapidly oscillates between the poles of the cell to destabilize FtsZ filaments that have formed before they mature into polar Z rings. Prevents FtsZ polymerization.</text>
</comment>
<comment type="subunit">
    <text evidence="6">Interacts with MinD and FtsZ.</text>
</comment>
<dbReference type="Gene3D" id="2.160.20.70">
    <property type="match status" value="1"/>
</dbReference>
<name>A0ABV2Q8H7_9BURK</name>
<dbReference type="Pfam" id="PF05209">
    <property type="entry name" value="MinC_N"/>
    <property type="match status" value="1"/>
</dbReference>
<evidence type="ECO:0000256" key="1">
    <source>
        <dbReference type="ARBA" id="ARBA00006291"/>
    </source>
</evidence>
<dbReference type="SUPFAM" id="SSF63848">
    <property type="entry name" value="Cell-division inhibitor MinC, C-terminal domain"/>
    <property type="match status" value="1"/>
</dbReference>
<keyword evidence="10" id="KW-1185">Reference proteome</keyword>
<dbReference type="EMBL" id="JBEPSH010000004">
    <property type="protein sequence ID" value="MET4577319.1"/>
    <property type="molecule type" value="Genomic_DNA"/>
</dbReference>
<comment type="caution">
    <text evidence="9">The sequence shown here is derived from an EMBL/GenBank/DDBJ whole genome shotgun (WGS) entry which is preliminary data.</text>
</comment>
<evidence type="ECO:0000256" key="3">
    <source>
        <dbReference type="ARBA" id="ARBA00023210"/>
    </source>
</evidence>
<dbReference type="InterPro" id="IPR016098">
    <property type="entry name" value="CAP/MinC_C"/>
</dbReference>
<dbReference type="InterPro" id="IPR005526">
    <property type="entry name" value="Septum_form_inhib_MinC_C"/>
</dbReference>
<dbReference type="NCBIfam" id="TIGR01222">
    <property type="entry name" value="minC"/>
    <property type="match status" value="1"/>
</dbReference>
<keyword evidence="2 6" id="KW-0132">Cell division</keyword>
<keyword evidence="3 6" id="KW-0717">Septation</keyword>
<dbReference type="HAMAP" id="MF_00267">
    <property type="entry name" value="MinC"/>
    <property type="match status" value="1"/>
</dbReference>
<accession>A0ABV2Q8H7</accession>
<evidence type="ECO:0000259" key="8">
    <source>
        <dbReference type="Pfam" id="PF05209"/>
    </source>
</evidence>
<feature type="domain" description="Septum formation inhibitor MinC C-terminal" evidence="7">
    <location>
        <begin position="164"/>
        <end position="260"/>
    </location>
</feature>
<organism evidence="9 10">
    <name type="scientific">Ottowia thiooxydans</name>
    <dbReference type="NCBI Taxonomy" id="219182"/>
    <lineage>
        <taxon>Bacteria</taxon>
        <taxon>Pseudomonadati</taxon>
        <taxon>Pseudomonadota</taxon>
        <taxon>Betaproteobacteria</taxon>
        <taxon>Burkholderiales</taxon>
        <taxon>Comamonadaceae</taxon>
        <taxon>Ottowia</taxon>
    </lineage>
</organism>
<dbReference type="PANTHER" id="PTHR34108:SF1">
    <property type="entry name" value="SEPTUM SITE-DETERMINING PROTEIN MINC"/>
    <property type="match status" value="1"/>
</dbReference>
<proteinExistence type="inferred from homology"/>
<dbReference type="InterPro" id="IPR007874">
    <property type="entry name" value="MinC_N"/>
</dbReference>
<evidence type="ECO:0000256" key="5">
    <source>
        <dbReference type="ARBA" id="ARBA00025606"/>
    </source>
</evidence>
<evidence type="ECO:0000256" key="4">
    <source>
        <dbReference type="ARBA" id="ARBA00023306"/>
    </source>
</evidence>
<dbReference type="PANTHER" id="PTHR34108">
    <property type="entry name" value="SEPTUM SITE-DETERMINING PROTEIN MINC"/>
    <property type="match status" value="1"/>
</dbReference>
<sequence length="274" mass="28773">MPVALAGNVPASFEIKSASLPLVALLLKSSDLGLLEREMAARFGDIPDFFDDDALIIDLAPIKAEQPEAVLDFDALLPLLRQHRLRPLSVRGGSPAQMEAAIKVGLVPTAEAIVPRRPPVAETAPPPRPQSQAEVVVASAPSPVSADAAVPPAEPAQAPLSALVIDRPVRSGQQVYARGRDLVVMAMVNPGAEVIADGHIHVYAPLRGRAIAGARGDQHARIFALEMNPELISIAGVYRTTDSPLAPEVWGRAAQIHLASDDGADKLIVTAISG</sequence>
<reference evidence="9 10" key="1">
    <citation type="submission" date="2024-06" db="EMBL/GenBank/DDBJ databases">
        <title>Sorghum-associated microbial communities from plants grown in Nebraska, USA.</title>
        <authorList>
            <person name="Schachtman D."/>
        </authorList>
    </citation>
    <scope>NUCLEOTIDE SEQUENCE [LARGE SCALE GENOMIC DNA]</scope>
    <source>
        <strain evidence="9 10">2709</strain>
    </source>
</reference>
<comment type="similarity">
    <text evidence="1 6">Belongs to the MinC family.</text>
</comment>
<dbReference type="Proteomes" id="UP001549320">
    <property type="component" value="Unassembled WGS sequence"/>
</dbReference>
<evidence type="ECO:0000256" key="6">
    <source>
        <dbReference type="HAMAP-Rule" id="MF_00267"/>
    </source>
</evidence>
<dbReference type="Gene3D" id="3.30.70.260">
    <property type="match status" value="1"/>
</dbReference>
<evidence type="ECO:0000256" key="2">
    <source>
        <dbReference type="ARBA" id="ARBA00022618"/>
    </source>
</evidence>
<dbReference type="RefSeq" id="WP_354443584.1">
    <property type="nucleotide sequence ID" value="NZ_JBEPSH010000004.1"/>
</dbReference>